<dbReference type="RefSeq" id="WP_071506698.1">
    <property type="nucleotide sequence ID" value="NZ_MORL01000044.1"/>
</dbReference>
<feature type="domain" description="Cyclic nucleotide-binding" evidence="1">
    <location>
        <begin position="15"/>
        <end position="115"/>
    </location>
</feature>
<protein>
    <submittedName>
        <fullName evidence="2">Cyclic nucleotide-binding protein</fullName>
    </submittedName>
</protein>
<dbReference type="InterPro" id="IPR018490">
    <property type="entry name" value="cNMP-bd_dom_sf"/>
</dbReference>
<dbReference type="SUPFAM" id="SSF51206">
    <property type="entry name" value="cAMP-binding domain-like"/>
    <property type="match status" value="1"/>
</dbReference>
<accession>A0A1S2VAE5</accession>
<dbReference type="Gene3D" id="2.60.120.10">
    <property type="entry name" value="Jelly Rolls"/>
    <property type="match status" value="1"/>
</dbReference>
<reference evidence="2 3" key="1">
    <citation type="submission" date="2016-10" db="EMBL/GenBank/DDBJ databases">
        <title>Arsenicibacter rosenii gen. nov., sp. nov., an efficient arsenic-methylating bacterium isolated from an arsenic-contaminated paddy soil.</title>
        <authorList>
            <person name="Huang K."/>
        </authorList>
    </citation>
    <scope>NUCLEOTIDE SEQUENCE [LARGE SCALE GENOMIC DNA]</scope>
    <source>
        <strain evidence="2 3">SM-1</strain>
    </source>
</reference>
<dbReference type="InterPro" id="IPR000595">
    <property type="entry name" value="cNMP-bd_dom"/>
</dbReference>
<dbReference type="OrthoDB" id="1933280at2"/>
<name>A0A1S2VAE5_9BACT</name>
<evidence type="ECO:0000259" key="1">
    <source>
        <dbReference type="PROSITE" id="PS50042"/>
    </source>
</evidence>
<organism evidence="2 3">
    <name type="scientific">Arsenicibacter rosenii</name>
    <dbReference type="NCBI Taxonomy" id="1750698"/>
    <lineage>
        <taxon>Bacteria</taxon>
        <taxon>Pseudomonadati</taxon>
        <taxon>Bacteroidota</taxon>
        <taxon>Cytophagia</taxon>
        <taxon>Cytophagales</taxon>
        <taxon>Spirosomataceae</taxon>
        <taxon>Arsenicibacter</taxon>
    </lineage>
</organism>
<dbReference type="EMBL" id="MORL01000044">
    <property type="protein sequence ID" value="OIN55681.1"/>
    <property type="molecule type" value="Genomic_DNA"/>
</dbReference>
<dbReference type="PROSITE" id="PS50042">
    <property type="entry name" value="CNMP_BINDING_3"/>
    <property type="match status" value="1"/>
</dbReference>
<dbReference type="Pfam" id="PF00027">
    <property type="entry name" value="cNMP_binding"/>
    <property type="match status" value="1"/>
</dbReference>
<dbReference type="CDD" id="cd00038">
    <property type="entry name" value="CAP_ED"/>
    <property type="match status" value="1"/>
</dbReference>
<dbReference type="InterPro" id="IPR014710">
    <property type="entry name" value="RmlC-like_jellyroll"/>
</dbReference>
<proteinExistence type="predicted"/>
<keyword evidence="3" id="KW-1185">Reference proteome</keyword>
<comment type="caution">
    <text evidence="2">The sequence shown here is derived from an EMBL/GenBank/DDBJ whole genome shotgun (WGS) entry which is preliminary data.</text>
</comment>
<dbReference type="AlphaFoldDB" id="A0A1S2VAE5"/>
<sequence length="190" mass="22401">MHEQLSRYINRQIKVSEEELNTILSYFRPLTLTKNELVVTHGQTSQRTYFVGKGCLRVFFIDDKGQEATRYFAFENQFATALVSFITGEASEEFIQATELTKLLYISHHDFYHLLDTIPQWEKFYRYYLENAYVNNTKRLMSFLVQDAAEKYRMLLAENPVIVRRLSNKLVASYLNISQETLSRLKAKVK</sequence>
<gene>
    <name evidence="2" type="ORF">BLX24_28805</name>
</gene>
<evidence type="ECO:0000313" key="3">
    <source>
        <dbReference type="Proteomes" id="UP000181790"/>
    </source>
</evidence>
<evidence type="ECO:0000313" key="2">
    <source>
        <dbReference type="EMBL" id="OIN55681.1"/>
    </source>
</evidence>
<dbReference type="Proteomes" id="UP000181790">
    <property type="component" value="Unassembled WGS sequence"/>
</dbReference>